<dbReference type="AlphaFoldDB" id="A0A2J7ZN45"/>
<feature type="region of interest" description="Disordered" evidence="1">
    <location>
        <begin position="37"/>
        <end position="62"/>
    </location>
</feature>
<name>A0A2J7ZN45_9CHLO</name>
<sequence>MGGRKAVRSYSQVIAGFEQADARDARVRAYFEPTICGSPAGSASSSLLSSGGHRPASAPRKHRYSHVLDWNDDIRAITNVDKHDGGAREIGGAAAAAAAGPSPSRALAIALTGAIDTATRRCPPEGVAV</sequence>
<organism evidence="2 3">
    <name type="scientific">Tetrabaena socialis</name>
    <dbReference type="NCBI Taxonomy" id="47790"/>
    <lineage>
        <taxon>Eukaryota</taxon>
        <taxon>Viridiplantae</taxon>
        <taxon>Chlorophyta</taxon>
        <taxon>core chlorophytes</taxon>
        <taxon>Chlorophyceae</taxon>
        <taxon>CS clade</taxon>
        <taxon>Chlamydomonadales</taxon>
        <taxon>Tetrabaenaceae</taxon>
        <taxon>Tetrabaena</taxon>
    </lineage>
</organism>
<protein>
    <submittedName>
        <fullName evidence="2">Uncharacterized protein</fullName>
    </submittedName>
</protein>
<comment type="caution">
    <text evidence="2">The sequence shown here is derived from an EMBL/GenBank/DDBJ whole genome shotgun (WGS) entry which is preliminary data.</text>
</comment>
<evidence type="ECO:0000256" key="1">
    <source>
        <dbReference type="SAM" id="MobiDB-lite"/>
    </source>
</evidence>
<dbReference type="OrthoDB" id="548828at2759"/>
<evidence type="ECO:0000313" key="2">
    <source>
        <dbReference type="EMBL" id="PNH01677.1"/>
    </source>
</evidence>
<feature type="compositionally biased region" description="Low complexity" evidence="1">
    <location>
        <begin position="37"/>
        <end position="52"/>
    </location>
</feature>
<evidence type="ECO:0000313" key="3">
    <source>
        <dbReference type="Proteomes" id="UP000236333"/>
    </source>
</evidence>
<keyword evidence="3" id="KW-1185">Reference proteome</keyword>
<accession>A0A2J7ZN45</accession>
<proteinExistence type="predicted"/>
<dbReference type="Proteomes" id="UP000236333">
    <property type="component" value="Unassembled WGS sequence"/>
</dbReference>
<dbReference type="EMBL" id="PGGS01000822">
    <property type="protein sequence ID" value="PNH01677.1"/>
    <property type="molecule type" value="Genomic_DNA"/>
</dbReference>
<gene>
    <name evidence="2" type="ORF">TSOC_012419</name>
</gene>
<reference evidence="2 3" key="1">
    <citation type="journal article" date="2017" name="Mol. Biol. Evol.">
        <title>The 4-celled Tetrabaena socialis nuclear genome reveals the essential components for genetic control of cell number at the origin of multicellularity in the volvocine lineage.</title>
        <authorList>
            <person name="Featherston J."/>
            <person name="Arakaki Y."/>
            <person name="Hanschen E.R."/>
            <person name="Ferris P.J."/>
            <person name="Michod R.E."/>
            <person name="Olson B.J.S.C."/>
            <person name="Nozaki H."/>
            <person name="Durand P.M."/>
        </authorList>
    </citation>
    <scope>NUCLEOTIDE SEQUENCE [LARGE SCALE GENOMIC DNA]</scope>
    <source>
        <strain evidence="2 3">NIES-571</strain>
    </source>
</reference>